<evidence type="ECO:0000313" key="1">
    <source>
        <dbReference type="Proteomes" id="UP000046393"/>
    </source>
</evidence>
<dbReference type="GO" id="GO:0006897">
    <property type="term" value="P:endocytosis"/>
    <property type="evidence" value="ECO:0007669"/>
    <property type="project" value="TreeGrafter"/>
</dbReference>
<keyword evidence="1" id="KW-1185">Reference proteome</keyword>
<sequence>LDQILKYFFYDILRSHASCSLQLILNDPCPINKIVWSSFDHITGPELRFVWKVATATNLSPVALSTNSESTKDESVSTTSSISRGTNGSAYEDIDNLLQLHQTYLCDPKLQENVFLAKAITGLLRSQSHCVVVGDDLSLVIQVLNTLCLFVPEQWRWCSLKDYKNNFSPYLRLQTIHRSELPIVITAGVESHWPMSVIDVDKQLVCVSSNYLKHRKLKRLRQRNDVAGILLSAGIDEVDSKTFRELRNCHSCDVVVDFLAKMDFLPYERNARIGFIRQFMLNLENRARAFITYVEDASKPNPTDKTNAISSKWNLNAARRALDLTSESLFSIILAEAERLQAGIADFVCDTRSL</sequence>
<dbReference type="Pfam" id="PF15019">
    <property type="entry name" value="C9orf72-like"/>
    <property type="match status" value="1"/>
</dbReference>
<dbReference type="PANTHER" id="PTHR31855:SF2">
    <property type="entry name" value="GUANINE NUCLEOTIDE EXCHANGE FACTOR C9ORF72"/>
    <property type="match status" value="1"/>
</dbReference>
<dbReference type="PANTHER" id="PTHR31855">
    <property type="entry name" value="GUANINE NUCLEOTIDE EXCHANGE C9ORF72"/>
    <property type="match status" value="1"/>
</dbReference>
<dbReference type="Proteomes" id="UP000046393">
    <property type="component" value="Unplaced"/>
</dbReference>
<dbReference type="STRING" id="451379.A0A0N5AQ27"/>
<dbReference type="PROSITE" id="PS51835">
    <property type="entry name" value="DENN_C9ORF72"/>
    <property type="match status" value="1"/>
</dbReference>
<dbReference type="GO" id="GO:0005776">
    <property type="term" value="C:autophagosome"/>
    <property type="evidence" value="ECO:0007669"/>
    <property type="project" value="TreeGrafter"/>
</dbReference>
<dbReference type="GO" id="GO:0005768">
    <property type="term" value="C:endosome"/>
    <property type="evidence" value="ECO:0007669"/>
    <property type="project" value="TreeGrafter"/>
</dbReference>
<reference evidence="2" key="1">
    <citation type="submission" date="2017-02" db="UniProtKB">
        <authorList>
            <consortium name="WormBaseParasite"/>
        </authorList>
    </citation>
    <scope>IDENTIFICATION</scope>
</reference>
<dbReference type="InterPro" id="IPR027819">
    <property type="entry name" value="C9orf72"/>
</dbReference>
<proteinExistence type="predicted"/>
<name>A0A0N5AQ27_9BILA</name>
<dbReference type="AlphaFoldDB" id="A0A0N5AQ27"/>
<dbReference type="GO" id="GO:0006914">
    <property type="term" value="P:autophagy"/>
    <property type="evidence" value="ECO:0007669"/>
    <property type="project" value="TreeGrafter"/>
</dbReference>
<protein>
    <submittedName>
        <fullName evidence="2">UDENN FLCN/SMCR8-type domain-containing protein</fullName>
    </submittedName>
</protein>
<organism evidence="1 2">
    <name type="scientific">Syphacia muris</name>
    <dbReference type="NCBI Taxonomy" id="451379"/>
    <lineage>
        <taxon>Eukaryota</taxon>
        <taxon>Metazoa</taxon>
        <taxon>Ecdysozoa</taxon>
        <taxon>Nematoda</taxon>
        <taxon>Chromadorea</taxon>
        <taxon>Rhabditida</taxon>
        <taxon>Spirurina</taxon>
        <taxon>Oxyuridomorpha</taxon>
        <taxon>Oxyuroidea</taxon>
        <taxon>Oxyuridae</taxon>
        <taxon>Syphacia</taxon>
    </lineage>
</organism>
<evidence type="ECO:0000313" key="2">
    <source>
        <dbReference type="WBParaSite" id="SMUV_0000677301-mRNA-1"/>
    </source>
</evidence>
<accession>A0A0N5AQ27</accession>
<dbReference type="WBParaSite" id="SMUV_0000677301-mRNA-1">
    <property type="protein sequence ID" value="SMUV_0000677301-mRNA-1"/>
    <property type="gene ID" value="SMUV_0000677301"/>
</dbReference>
<dbReference type="GO" id="GO:0005085">
    <property type="term" value="F:guanyl-nucleotide exchange factor activity"/>
    <property type="evidence" value="ECO:0007669"/>
    <property type="project" value="InterPro"/>
</dbReference>